<dbReference type="EMBL" id="JAERTZ010000016">
    <property type="protein sequence ID" value="MBL1377046.1"/>
    <property type="molecule type" value="Genomic_DNA"/>
</dbReference>
<keyword evidence="2" id="KW-1185">Reference proteome</keyword>
<feature type="non-terminal residue" evidence="1">
    <location>
        <position position="1"/>
    </location>
</feature>
<evidence type="ECO:0000313" key="1">
    <source>
        <dbReference type="EMBL" id="MBL1377046.1"/>
    </source>
</evidence>
<name>A0ABS1QQI6_9GAMM</name>
<sequence length="234" mass="26732">IAESIQDALISMNPKLLHQTMFGSLHEEKIPEERMDDAQRVLARMNLNMSKMHPVTISYFSDSLVLSAEADDVIASQTILELLAKLSIKLWDEHSLLIRGGVTLGKLVHIENGPLFGPAMNRAYYLESSEAETPRIIFDKHCIEAFRTIHTFEVLEPLIEEDEKYRYISLSACFRYITTSSSLAYSDSEQLRNIQRAEAEVLSKIQEIIASSPPQRVKEKYEWLNTETQKILSN</sequence>
<dbReference type="Proteomes" id="UP000638570">
    <property type="component" value="Unassembled WGS sequence"/>
</dbReference>
<evidence type="ECO:0000313" key="2">
    <source>
        <dbReference type="Proteomes" id="UP000638570"/>
    </source>
</evidence>
<reference evidence="2" key="1">
    <citation type="submission" date="2021-01" db="EMBL/GenBank/DDBJ databases">
        <title>Genome public.</title>
        <authorList>
            <person name="Liu C."/>
            <person name="Sun Q."/>
        </authorList>
    </citation>
    <scope>NUCLEOTIDE SEQUENCE [LARGE SCALE GENOMIC DNA]</scope>
    <source>
        <strain evidence="2">CGMCC 1.18722</strain>
    </source>
</reference>
<gene>
    <name evidence="1" type="ORF">JKV55_06825</name>
</gene>
<accession>A0ABS1QQI6</accession>
<protein>
    <submittedName>
        <fullName evidence="1">Uncharacterized protein</fullName>
    </submittedName>
</protein>
<organism evidence="1 2">
    <name type="scientific">Zobellella iuensis</name>
    <dbReference type="NCBI Taxonomy" id="2803811"/>
    <lineage>
        <taxon>Bacteria</taxon>
        <taxon>Pseudomonadati</taxon>
        <taxon>Pseudomonadota</taxon>
        <taxon>Gammaproteobacteria</taxon>
        <taxon>Aeromonadales</taxon>
        <taxon>Aeromonadaceae</taxon>
        <taxon>Zobellella</taxon>
    </lineage>
</organism>
<dbReference type="RefSeq" id="WP_202083549.1">
    <property type="nucleotide sequence ID" value="NZ_JAERTZ010000016.1"/>
</dbReference>
<comment type="caution">
    <text evidence="1">The sequence shown here is derived from an EMBL/GenBank/DDBJ whole genome shotgun (WGS) entry which is preliminary data.</text>
</comment>
<proteinExistence type="predicted"/>